<evidence type="ECO:0000313" key="2">
    <source>
        <dbReference type="Proteomes" id="UP000468990"/>
    </source>
</evidence>
<proteinExistence type="predicted"/>
<keyword evidence="2" id="KW-1185">Reference proteome</keyword>
<protein>
    <recommendedName>
        <fullName evidence="3">WbqC-like protein family protein</fullName>
    </recommendedName>
</protein>
<dbReference type="Proteomes" id="UP000468990">
    <property type="component" value="Unassembled WGS sequence"/>
</dbReference>
<evidence type="ECO:0008006" key="3">
    <source>
        <dbReference type="Google" id="ProtNLM"/>
    </source>
</evidence>
<dbReference type="RefSeq" id="WP_142451967.1">
    <property type="nucleotide sequence ID" value="NZ_FXTA01000005.1"/>
</dbReference>
<gene>
    <name evidence="1" type="ORF">GJU42_08085</name>
</gene>
<comment type="caution">
    <text evidence="1">The sequence shown here is derived from an EMBL/GenBank/DDBJ whole genome shotgun (WGS) entry which is preliminary data.</text>
</comment>
<evidence type="ECO:0000313" key="1">
    <source>
        <dbReference type="EMBL" id="MRX67918.1"/>
    </source>
</evidence>
<dbReference type="Pfam" id="PF08889">
    <property type="entry name" value="WbqC"/>
    <property type="match status" value="1"/>
</dbReference>
<name>A0ABW9Q4F3_9FLAO</name>
<reference evidence="1 2" key="1">
    <citation type="submission" date="2019-11" db="EMBL/GenBank/DDBJ databases">
        <title>Flavobacterium resistens genome.</title>
        <authorList>
            <person name="Wilson V.M."/>
            <person name="Newman J.D."/>
        </authorList>
    </citation>
    <scope>NUCLEOTIDE SEQUENCE [LARGE SCALE GENOMIC DNA]</scope>
    <source>
        <strain evidence="1 2">DSM 19382</strain>
    </source>
</reference>
<accession>A0ABW9Q4F3</accession>
<dbReference type="EMBL" id="WKKG01000003">
    <property type="protein sequence ID" value="MRX67918.1"/>
    <property type="molecule type" value="Genomic_DNA"/>
</dbReference>
<sequence length="232" mass="27092">MKIAIMQPYLFPYIGYFQLIKSADVFVVYDDVNFIKKGWINRNSILVNGVDFLFKVPLNEISQNKVINQVEVIENSNWKKSLLKTITLAYKNAPFFTKVYPIFENIINQEEKNLSKFIIYSLREICSFLSIETNIIQSSDITKNNELKGQFKIIEICNKLNADSYVNAAGGMALYDKEIFLEHNIALNFIKSRPIVYTQFKNEFVPWLSIIDVMMFNSKEQINDFLNQYDLV</sequence>
<dbReference type="InterPro" id="IPR014985">
    <property type="entry name" value="WbqC"/>
</dbReference>
<organism evidence="1 2">
    <name type="scientific">Flavobacterium resistens</name>
    <dbReference type="NCBI Taxonomy" id="443612"/>
    <lineage>
        <taxon>Bacteria</taxon>
        <taxon>Pseudomonadati</taxon>
        <taxon>Bacteroidota</taxon>
        <taxon>Flavobacteriia</taxon>
        <taxon>Flavobacteriales</taxon>
        <taxon>Flavobacteriaceae</taxon>
        <taxon>Flavobacterium</taxon>
    </lineage>
</organism>